<feature type="domain" description="Prenyltransferase alpha-alpha toroid" evidence="9">
    <location>
        <begin position="32"/>
        <end position="96"/>
    </location>
</feature>
<evidence type="ECO:0000256" key="4">
    <source>
        <dbReference type="ARBA" id="ARBA00022679"/>
    </source>
</evidence>
<feature type="region of interest" description="Disordered" evidence="8">
    <location>
        <begin position="1"/>
        <end position="26"/>
    </location>
</feature>
<evidence type="ECO:0000256" key="2">
    <source>
        <dbReference type="ARBA" id="ARBA00010497"/>
    </source>
</evidence>
<evidence type="ECO:0000313" key="10">
    <source>
        <dbReference type="EMBL" id="KAF3568821.1"/>
    </source>
</evidence>
<evidence type="ECO:0000259" key="9">
    <source>
        <dbReference type="Pfam" id="PF00432"/>
    </source>
</evidence>
<evidence type="ECO:0000256" key="1">
    <source>
        <dbReference type="ARBA" id="ARBA00001947"/>
    </source>
</evidence>
<evidence type="ECO:0000256" key="8">
    <source>
        <dbReference type="SAM" id="MobiDB-lite"/>
    </source>
</evidence>
<dbReference type="InterPro" id="IPR008930">
    <property type="entry name" value="Terpenoid_cyclase/PrenylTrfase"/>
</dbReference>
<evidence type="ECO:0000256" key="3">
    <source>
        <dbReference type="ARBA" id="ARBA00022602"/>
    </source>
</evidence>
<sequence>MIFFNPLQSRDSSSGSKQMSSSSSSFQMGQLVADKHVRYILMSEKKKESFESVVMDHLRINGAYWGLTTLDLLDKLGSVSVDEVVSWLMTCQHESGLSLLEYPGVKAIDPAYALPVDAKSSSAIVPSEQSPSALVTTPSMLLEQEKNLGSTGDLDSNPATLETHEEEAEMDTEHAYENYVSESEGNLMLKEGRGCLMIDCEWRRVNEGRGCLMIDCEWSSSK</sequence>
<evidence type="ECO:0000256" key="6">
    <source>
        <dbReference type="ARBA" id="ARBA00022737"/>
    </source>
</evidence>
<evidence type="ECO:0000313" key="11">
    <source>
        <dbReference type="Proteomes" id="UP000266723"/>
    </source>
</evidence>
<protein>
    <recommendedName>
        <fullName evidence="9">Prenyltransferase alpha-alpha toroid domain-containing protein</fullName>
    </recommendedName>
</protein>
<dbReference type="EMBL" id="QGKV02000759">
    <property type="protein sequence ID" value="KAF3568821.1"/>
    <property type="molecule type" value="Genomic_DNA"/>
</dbReference>
<accession>A0ABQ7D981</accession>
<reference evidence="10 11" key="1">
    <citation type="journal article" date="2020" name="BMC Genomics">
        <title>Intraspecific diversification of the crop wild relative Brassica cretica Lam. using demographic model selection.</title>
        <authorList>
            <person name="Kioukis A."/>
            <person name="Michalopoulou V.A."/>
            <person name="Briers L."/>
            <person name="Pirintsos S."/>
            <person name="Studholme D.J."/>
            <person name="Pavlidis P."/>
            <person name="Sarris P.F."/>
        </authorList>
    </citation>
    <scope>NUCLEOTIDE SEQUENCE [LARGE SCALE GENOMIC DNA]</scope>
    <source>
        <strain evidence="11">cv. PFS-1207/04</strain>
    </source>
</reference>
<dbReference type="PANTHER" id="PTHR11774:SF16">
    <property type="entry name" value="GERANYLGERANYL TRANSFERASE TYPE-2 SUBUNIT BETA 1-RELATED"/>
    <property type="match status" value="1"/>
</dbReference>
<evidence type="ECO:0000256" key="7">
    <source>
        <dbReference type="ARBA" id="ARBA00022833"/>
    </source>
</evidence>
<comment type="caution">
    <text evidence="10">The sequence shown here is derived from an EMBL/GenBank/DDBJ whole genome shotgun (WGS) entry which is preliminary data.</text>
</comment>
<evidence type="ECO:0000256" key="5">
    <source>
        <dbReference type="ARBA" id="ARBA00022723"/>
    </source>
</evidence>
<gene>
    <name evidence="10" type="ORF">DY000_02019178</name>
</gene>
<organism evidence="10 11">
    <name type="scientific">Brassica cretica</name>
    <name type="common">Mustard</name>
    <dbReference type="NCBI Taxonomy" id="69181"/>
    <lineage>
        <taxon>Eukaryota</taxon>
        <taxon>Viridiplantae</taxon>
        <taxon>Streptophyta</taxon>
        <taxon>Embryophyta</taxon>
        <taxon>Tracheophyta</taxon>
        <taxon>Spermatophyta</taxon>
        <taxon>Magnoliopsida</taxon>
        <taxon>eudicotyledons</taxon>
        <taxon>Gunneridae</taxon>
        <taxon>Pentapetalae</taxon>
        <taxon>rosids</taxon>
        <taxon>malvids</taxon>
        <taxon>Brassicales</taxon>
        <taxon>Brassicaceae</taxon>
        <taxon>Brassiceae</taxon>
        <taxon>Brassica</taxon>
    </lineage>
</organism>
<keyword evidence="3" id="KW-0637">Prenyltransferase</keyword>
<comment type="similarity">
    <text evidence="2">Belongs to the protein prenyltransferase subunit beta family.</text>
</comment>
<dbReference type="Gene3D" id="1.50.10.20">
    <property type="match status" value="1"/>
</dbReference>
<dbReference type="InterPro" id="IPR045089">
    <property type="entry name" value="PGGT1B-like"/>
</dbReference>
<keyword evidence="6" id="KW-0677">Repeat</keyword>
<dbReference type="InterPro" id="IPR001330">
    <property type="entry name" value="Prenyltrans"/>
</dbReference>
<dbReference type="Pfam" id="PF00432">
    <property type="entry name" value="Prenyltrans"/>
    <property type="match status" value="1"/>
</dbReference>
<name>A0ABQ7D981_BRACR</name>
<dbReference type="SUPFAM" id="SSF48239">
    <property type="entry name" value="Terpenoid cyclases/Protein prenyltransferases"/>
    <property type="match status" value="1"/>
</dbReference>
<proteinExistence type="inferred from homology"/>
<dbReference type="PANTHER" id="PTHR11774">
    <property type="entry name" value="GERANYLGERANYL TRANSFERASE TYPE BETA SUBUNIT"/>
    <property type="match status" value="1"/>
</dbReference>
<keyword evidence="7" id="KW-0862">Zinc</keyword>
<feature type="compositionally biased region" description="Low complexity" evidence="8">
    <location>
        <begin position="9"/>
        <end position="25"/>
    </location>
</feature>
<dbReference type="Proteomes" id="UP000266723">
    <property type="component" value="Unassembled WGS sequence"/>
</dbReference>
<comment type="cofactor">
    <cofactor evidence="1">
        <name>Zn(2+)</name>
        <dbReference type="ChEBI" id="CHEBI:29105"/>
    </cofactor>
</comment>
<keyword evidence="5" id="KW-0479">Metal-binding</keyword>
<keyword evidence="11" id="KW-1185">Reference proteome</keyword>
<keyword evidence="4" id="KW-0808">Transferase</keyword>